<proteinExistence type="predicted"/>
<protein>
    <submittedName>
        <fullName evidence="1">Uncharacterized protein</fullName>
    </submittedName>
</protein>
<dbReference type="CTD" id="20327127"/>
<name>A0A075AIG4_OPIVI</name>
<dbReference type="KEGG" id="ovi:T265_12959"/>
<dbReference type="Proteomes" id="UP000054324">
    <property type="component" value="Unassembled WGS sequence"/>
</dbReference>
<keyword evidence="2" id="KW-1185">Reference proteome</keyword>
<organism evidence="1 2">
    <name type="scientific">Opisthorchis viverrini</name>
    <name type="common">Southeast Asian liver fluke</name>
    <dbReference type="NCBI Taxonomy" id="6198"/>
    <lineage>
        <taxon>Eukaryota</taxon>
        <taxon>Metazoa</taxon>
        <taxon>Spiralia</taxon>
        <taxon>Lophotrochozoa</taxon>
        <taxon>Platyhelminthes</taxon>
        <taxon>Trematoda</taxon>
        <taxon>Digenea</taxon>
        <taxon>Opisthorchiida</taxon>
        <taxon>Opisthorchiata</taxon>
        <taxon>Opisthorchiidae</taxon>
        <taxon>Opisthorchis</taxon>
    </lineage>
</organism>
<feature type="non-terminal residue" evidence="1">
    <location>
        <position position="309"/>
    </location>
</feature>
<dbReference type="OrthoDB" id="10299978at2759"/>
<reference evidence="1 2" key="1">
    <citation type="submission" date="2013-11" db="EMBL/GenBank/DDBJ databases">
        <title>Opisthorchis viverrini - life in the bile duct.</title>
        <authorList>
            <person name="Young N.D."/>
            <person name="Nagarajan N."/>
            <person name="Lin S.J."/>
            <person name="Korhonen P.K."/>
            <person name="Jex A.R."/>
            <person name="Hall R.S."/>
            <person name="Safavi-Hemami H."/>
            <person name="Kaewkong W."/>
            <person name="Bertrand D."/>
            <person name="Gao S."/>
            <person name="Seet Q."/>
            <person name="Wongkham S."/>
            <person name="Teh B.T."/>
            <person name="Wongkham C."/>
            <person name="Intapan P.M."/>
            <person name="Maleewong W."/>
            <person name="Yang X."/>
            <person name="Hu M."/>
            <person name="Wang Z."/>
            <person name="Hofmann A."/>
            <person name="Sternberg P.W."/>
            <person name="Tan P."/>
            <person name="Wang J."/>
            <person name="Gasser R.B."/>
        </authorList>
    </citation>
    <scope>NUCLEOTIDE SEQUENCE [LARGE SCALE GENOMIC DNA]</scope>
</reference>
<accession>A0A075AIG4</accession>
<dbReference type="EMBL" id="KL596644">
    <property type="protein sequence ID" value="KER31589.1"/>
    <property type="molecule type" value="Genomic_DNA"/>
</dbReference>
<sequence>MSCRHFPVWHGRTFEINRIDYELHKYFPSKLSGTKIQQQNIYNMVHSELSSRCMVLDQLERENSALLSRISRFEAFLDALNYDHIQGNQTTVNRPQLYFEPATKTASLCANAFPSNSTCNRNLQGVGTSNMCITEPIVPGRKIFPSKELVEIPLNKLDRQCGICSSRIHQHRSLNRPPESMLSNQDDLGESMHVGMDDFYLGSDSTVNIHIQLKQDHCGSSTQRSEVGVSFSNETPRRITTEQVGIILYRIIAQLKGIQKRTWKPHETIDKRQGKDSANSFGSWDTPTQTSTPKASKVGTAVDAQQMHK</sequence>
<gene>
    <name evidence="1" type="ORF">T265_12959</name>
</gene>
<dbReference type="AlphaFoldDB" id="A0A075AIG4"/>
<dbReference type="RefSeq" id="XP_009164712.1">
    <property type="nucleotide sequence ID" value="XM_009166448.1"/>
</dbReference>
<dbReference type="GeneID" id="20327127"/>
<evidence type="ECO:0000313" key="2">
    <source>
        <dbReference type="Proteomes" id="UP000054324"/>
    </source>
</evidence>
<evidence type="ECO:0000313" key="1">
    <source>
        <dbReference type="EMBL" id="KER31589.1"/>
    </source>
</evidence>